<evidence type="ECO:0000313" key="4">
    <source>
        <dbReference type="Proteomes" id="UP001217485"/>
    </source>
</evidence>
<dbReference type="PROSITE" id="PS50112">
    <property type="entry name" value="PAS"/>
    <property type="match status" value="1"/>
</dbReference>
<protein>
    <submittedName>
        <fullName evidence="3">STAS domain-containing protein</fullName>
    </submittedName>
</protein>
<dbReference type="PROSITE" id="PS50801">
    <property type="entry name" value="STAS"/>
    <property type="match status" value="1"/>
</dbReference>
<feature type="domain" description="STAS" evidence="2">
    <location>
        <begin position="170"/>
        <end position="281"/>
    </location>
</feature>
<evidence type="ECO:0000259" key="1">
    <source>
        <dbReference type="PROSITE" id="PS50112"/>
    </source>
</evidence>
<dbReference type="Pfam" id="PF01740">
    <property type="entry name" value="STAS"/>
    <property type="match status" value="1"/>
</dbReference>
<comment type="caution">
    <text evidence="3">The sequence shown here is derived from an EMBL/GenBank/DDBJ whole genome shotgun (WGS) entry which is preliminary data.</text>
</comment>
<dbReference type="InterPro" id="IPR000014">
    <property type="entry name" value="PAS"/>
</dbReference>
<dbReference type="Proteomes" id="UP001217485">
    <property type="component" value="Unassembled WGS sequence"/>
</dbReference>
<proteinExistence type="predicted"/>
<dbReference type="InterPro" id="IPR051932">
    <property type="entry name" value="Bact_StressResp_Reg"/>
</dbReference>
<dbReference type="SUPFAM" id="SSF55785">
    <property type="entry name" value="PYP-like sensor domain (PAS domain)"/>
    <property type="match status" value="1"/>
</dbReference>
<dbReference type="SUPFAM" id="SSF52091">
    <property type="entry name" value="SpoIIaa-like"/>
    <property type="match status" value="1"/>
</dbReference>
<sequence length="295" mass="31413">MTERDTPGEGAALEALRGVLDAIRDGVLVYSGTGDVAFANARIRELLGDGLAGPEALAIRGGALASGHPLEPLGRAWPDVLGGARKRFTCRAAREDGRAVDLEVLARKVSAAGEELILVELRDVTREKQAERALLESKRQAESAVLVRTEELQRKLRLVEEQERALLELSTPVIQVWEGVLVLPLVGTIDHRRSSLILESLLGSVVETASDRVILDVTGVSVADEVVSGYLLKAVRAARLLGAACSFVGISPAMAQALTRLGLDWSGVETFRDLRAGLKAAIAVRQRAPAAAKPA</sequence>
<dbReference type="RefSeq" id="WP_272092987.1">
    <property type="nucleotide sequence ID" value="NZ_JAQNDK010000001.1"/>
</dbReference>
<evidence type="ECO:0000313" key="3">
    <source>
        <dbReference type="EMBL" id="MDC0676281.1"/>
    </source>
</evidence>
<dbReference type="InterPro" id="IPR035965">
    <property type="entry name" value="PAS-like_dom_sf"/>
</dbReference>
<gene>
    <name evidence="3" type="ORF">POL72_00910</name>
</gene>
<dbReference type="Gene3D" id="3.30.450.20">
    <property type="entry name" value="PAS domain"/>
    <property type="match status" value="1"/>
</dbReference>
<reference evidence="3 4" key="1">
    <citation type="submission" date="2023-01" db="EMBL/GenBank/DDBJ databases">
        <title>Minimal conservation of predation-associated metabolite biosynthetic gene clusters underscores biosynthetic potential of Myxococcota including descriptions for ten novel species: Archangium lansinium sp. nov., Myxococcus landrumus sp. nov., Nannocystis bai.</title>
        <authorList>
            <person name="Ahearne A."/>
            <person name="Stevens C."/>
            <person name="Dowd S."/>
        </authorList>
    </citation>
    <scope>NUCLEOTIDE SEQUENCE [LARGE SCALE GENOMIC DNA]</scope>
    <source>
        <strain evidence="3 4">WIWO2</strain>
    </source>
</reference>
<keyword evidence="4" id="KW-1185">Reference proteome</keyword>
<dbReference type="InterPro" id="IPR036513">
    <property type="entry name" value="STAS_dom_sf"/>
</dbReference>
<dbReference type="PANTHER" id="PTHR33745">
    <property type="entry name" value="RSBT ANTAGONIST PROTEIN RSBS-RELATED"/>
    <property type="match status" value="1"/>
</dbReference>
<feature type="domain" description="PAS" evidence="1">
    <location>
        <begin position="12"/>
        <end position="48"/>
    </location>
</feature>
<name>A0ABT5BTR2_9BACT</name>
<dbReference type="CDD" id="cd07041">
    <property type="entry name" value="STAS_RsbR_RsbS_like"/>
    <property type="match status" value="1"/>
</dbReference>
<evidence type="ECO:0000259" key="2">
    <source>
        <dbReference type="PROSITE" id="PS50801"/>
    </source>
</evidence>
<dbReference type="Gene3D" id="3.30.750.24">
    <property type="entry name" value="STAS domain"/>
    <property type="match status" value="1"/>
</dbReference>
<accession>A0ABT5BTR2</accession>
<dbReference type="InterPro" id="IPR002645">
    <property type="entry name" value="STAS_dom"/>
</dbReference>
<dbReference type="EMBL" id="JAQNDK010000001">
    <property type="protein sequence ID" value="MDC0676281.1"/>
    <property type="molecule type" value="Genomic_DNA"/>
</dbReference>
<organism evidence="3 4">
    <name type="scientific">Sorangium atrum</name>
    <dbReference type="NCBI Taxonomy" id="2995308"/>
    <lineage>
        <taxon>Bacteria</taxon>
        <taxon>Pseudomonadati</taxon>
        <taxon>Myxococcota</taxon>
        <taxon>Polyangia</taxon>
        <taxon>Polyangiales</taxon>
        <taxon>Polyangiaceae</taxon>
        <taxon>Sorangium</taxon>
    </lineage>
</organism>